<dbReference type="PANTHER" id="PTHR43737">
    <property type="entry name" value="BLL7424 PROTEIN"/>
    <property type="match status" value="1"/>
</dbReference>
<organism evidence="1 2">
    <name type="scientific">Aureliella helgolandensis</name>
    <dbReference type="NCBI Taxonomy" id="2527968"/>
    <lineage>
        <taxon>Bacteria</taxon>
        <taxon>Pseudomonadati</taxon>
        <taxon>Planctomycetota</taxon>
        <taxon>Planctomycetia</taxon>
        <taxon>Pirellulales</taxon>
        <taxon>Pirellulaceae</taxon>
        <taxon>Aureliella</taxon>
    </lineage>
</organism>
<dbReference type="PANTHER" id="PTHR43737:SF1">
    <property type="entry name" value="DUF1501 DOMAIN-CONTAINING PROTEIN"/>
    <property type="match status" value="1"/>
</dbReference>
<evidence type="ECO:0008006" key="3">
    <source>
        <dbReference type="Google" id="ProtNLM"/>
    </source>
</evidence>
<dbReference type="PROSITE" id="PS51318">
    <property type="entry name" value="TAT"/>
    <property type="match status" value="1"/>
</dbReference>
<dbReference type="RefSeq" id="WP_145085543.1">
    <property type="nucleotide sequence ID" value="NZ_CP036298.1"/>
</dbReference>
<dbReference type="EMBL" id="CP036298">
    <property type="protein sequence ID" value="QDV27725.1"/>
    <property type="molecule type" value="Genomic_DNA"/>
</dbReference>
<dbReference type="SUPFAM" id="SSF53649">
    <property type="entry name" value="Alkaline phosphatase-like"/>
    <property type="match status" value="1"/>
</dbReference>
<gene>
    <name evidence="1" type="ORF">Q31a_61180</name>
</gene>
<dbReference type="Pfam" id="PF07394">
    <property type="entry name" value="DUF1501"/>
    <property type="match status" value="1"/>
</dbReference>
<evidence type="ECO:0000313" key="2">
    <source>
        <dbReference type="Proteomes" id="UP000318017"/>
    </source>
</evidence>
<dbReference type="InterPro" id="IPR006311">
    <property type="entry name" value="TAT_signal"/>
</dbReference>
<sequence length="448" mass="48664">MTQPNRRACLQTMLALGAGVGGAATWPHRLAAKMKSANTGRKLIVLWMPGGPSQLDTFDLKPGHENGGEFKELQTSVPGMRFSEHLPQLAKQAEHLALVRSMQTKEGDHSRGTYLIRTGQRPGAPLRYPSLPAALAKELSSPYPNLPGYVSILPNTFINPAAFGSGFLGASREPLTVAGTASFDPQQSAADDSQTADEPVNLRVDNLLPPENLVVERLRLRREFWELLQESYGARRRVGAPATHDTVYRRAMELAESELVAAFDLKQESTATRERYGNDSFGQGCLMARRLIERDVSVVEVSLSDGPGGLSWDSHADNFSTVQRLSERLDRSWSQLMLDLASSGLLEQTTIVWMGEFGRTPKINENAGRDHFPNAWTCVLAGAGIQGGSIVGATSSGGQEVTDRPVAAADFLATLCRAVGVDPDTENMAEDRRPIKLVEGVPLHEILA</sequence>
<accession>A0A518GGJ8</accession>
<dbReference type="OrthoDB" id="127333at2"/>
<proteinExistence type="predicted"/>
<evidence type="ECO:0000313" key="1">
    <source>
        <dbReference type="EMBL" id="QDV27725.1"/>
    </source>
</evidence>
<dbReference type="Gene3D" id="3.40.720.10">
    <property type="entry name" value="Alkaline Phosphatase, subunit A"/>
    <property type="match status" value="1"/>
</dbReference>
<reference evidence="1 2" key="1">
    <citation type="submission" date="2019-02" db="EMBL/GenBank/DDBJ databases">
        <title>Deep-cultivation of Planctomycetes and their phenomic and genomic characterization uncovers novel biology.</title>
        <authorList>
            <person name="Wiegand S."/>
            <person name="Jogler M."/>
            <person name="Boedeker C."/>
            <person name="Pinto D."/>
            <person name="Vollmers J."/>
            <person name="Rivas-Marin E."/>
            <person name="Kohn T."/>
            <person name="Peeters S.H."/>
            <person name="Heuer A."/>
            <person name="Rast P."/>
            <person name="Oberbeckmann S."/>
            <person name="Bunk B."/>
            <person name="Jeske O."/>
            <person name="Meyerdierks A."/>
            <person name="Storesund J.E."/>
            <person name="Kallscheuer N."/>
            <person name="Luecker S."/>
            <person name="Lage O.M."/>
            <person name="Pohl T."/>
            <person name="Merkel B.J."/>
            <person name="Hornburger P."/>
            <person name="Mueller R.-W."/>
            <person name="Bruemmer F."/>
            <person name="Labrenz M."/>
            <person name="Spormann A.M."/>
            <person name="Op den Camp H."/>
            <person name="Overmann J."/>
            <person name="Amann R."/>
            <person name="Jetten M.S.M."/>
            <person name="Mascher T."/>
            <person name="Medema M.H."/>
            <person name="Devos D.P."/>
            <person name="Kaster A.-K."/>
            <person name="Ovreas L."/>
            <person name="Rohde M."/>
            <person name="Galperin M.Y."/>
            <person name="Jogler C."/>
        </authorList>
    </citation>
    <scope>NUCLEOTIDE SEQUENCE [LARGE SCALE GENOMIC DNA]</scope>
    <source>
        <strain evidence="1 2">Q31a</strain>
    </source>
</reference>
<dbReference type="InterPro" id="IPR017850">
    <property type="entry name" value="Alkaline_phosphatase_core_sf"/>
</dbReference>
<dbReference type="InterPro" id="IPR010869">
    <property type="entry name" value="DUF1501"/>
</dbReference>
<keyword evidence="2" id="KW-1185">Reference proteome</keyword>
<dbReference type="KEGG" id="ahel:Q31a_61180"/>
<dbReference type="Proteomes" id="UP000318017">
    <property type="component" value="Chromosome"/>
</dbReference>
<protein>
    <recommendedName>
        <fullName evidence="3">DUF1501 domain-containing protein</fullName>
    </recommendedName>
</protein>
<name>A0A518GGJ8_9BACT</name>
<dbReference type="AlphaFoldDB" id="A0A518GGJ8"/>